<sequence>IVEHKDKVIAKPIRRKLNKLIKKYPNTFRKLLPSGKKGFRLK</sequence>
<accession>X1DXG5</accession>
<name>X1DXG5_9ZZZZ</name>
<organism evidence="1">
    <name type="scientific">marine sediment metagenome</name>
    <dbReference type="NCBI Taxonomy" id="412755"/>
    <lineage>
        <taxon>unclassified sequences</taxon>
        <taxon>metagenomes</taxon>
        <taxon>ecological metagenomes</taxon>
    </lineage>
</organism>
<reference evidence="1" key="1">
    <citation type="journal article" date="2014" name="Front. Microbiol.">
        <title>High frequency of phylogenetically diverse reductive dehalogenase-homologous genes in deep subseafloor sedimentary metagenomes.</title>
        <authorList>
            <person name="Kawai M."/>
            <person name="Futagami T."/>
            <person name="Toyoda A."/>
            <person name="Takaki Y."/>
            <person name="Nishi S."/>
            <person name="Hori S."/>
            <person name="Arai W."/>
            <person name="Tsubouchi T."/>
            <person name="Morono Y."/>
            <person name="Uchiyama I."/>
            <person name="Ito T."/>
            <person name="Fujiyama A."/>
            <person name="Inagaki F."/>
            <person name="Takami H."/>
        </authorList>
    </citation>
    <scope>NUCLEOTIDE SEQUENCE</scope>
    <source>
        <strain evidence="1">Expedition CK06-06</strain>
    </source>
</reference>
<comment type="caution">
    <text evidence="1">The sequence shown here is derived from an EMBL/GenBank/DDBJ whole genome shotgun (WGS) entry which is preliminary data.</text>
</comment>
<evidence type="ECO:0000313" key="1">
    <source>
        <dbReference type="EMBL" id="GAH12905.1"/>
    </source>
</evidence>
<dbReference type="AlphaFoldDB" id="X1DXG5"/>
<dbReference type="EMBL" id="BART01032620">
    <property type="protein sequence ID" value="GAH12905.1"/>
    <property type="molecule type" value="Genomic_DNA"/>
</dbReference>
<proteinExistence type="predicted"/>
<feature type="non-terminal residue" evidence="1">
    <location>
        <position position="1"/>
    </location>
</feature>
<protein>
    <submittedName>
        <fullName evidence="1">Uncharacterized protein</fullName>
    </submittedName>
</protein>
<gene>
    <name evidence="1" type="ORF">S01H4_56316</name>
</gene>